<dbReference type="AlphaFoldDB" id="A0A2U0TAA6"/>
<dbReference type="Proteomes" id="UP000245909">
    <property type="component" value="Unassembled WGS sequence"/>
</dbReference>
<protein>
    <submittedName>
        <fullName evidence="2">NinG protein</fullName>
    </submittedName>
</protein>
<keyword evidence="3" id="KW-1185">Reference proteome</keyword>
<organism evidence="2 3">
    <name type="scientific">Alitibacter langaaensis DSM 22999</name>
    <dbReference type="NCBI Taxonomy" id="1122935"/>
    <lineage>
        <taxon>Bacteria</taxon>
        <taxon>Pseudomonadati</taxon>
        <taxon>Pseudomonadota</taxon>
        <taxon>Gammaproteobacteria</taxon>
        <taxon>Pasteurellales</taxon>
        <taxon>Pasteurellaceae</taxon>
        <taxon>Alitibacter</taxon>
    </lineage>
</organism>
<proteinExistence type="predicted"/>
<evidence type="ECO:0000256" key="1">
    <source>
        <dbReference type="SAM" id="Coils"/>
    </source>
</evidence>
<dbReference type="Pfam" id="PF05766">
    <property type="entry name" value="NinG"/>
    <property type="match status" value="1"/>
</dbReference>
<sequence>MRVRSKKCKICGERFETSDSFRQWCSPECGVTLAKQKTAKARVKAEKAREKAERERIKQVKDRLRNSDRSYWLKKAQDEVNRFIRLRDKGLPCIACGEPWRDNFQASHYVPRGRSAFLRFHEDNIHGGCVKCNLYESGNLRMFRIGLVSRIGNERTEWLEDNAHRLKKWTIDELKELLRIYKQKCKELMDA</sequence>
<evidence type="ECO:0000313" key="3">
    <source>
        <dbReference type="Proteomes" id="UP000245909"/>
    </source>
</evidence>
<dbReference type="InterPro" id="IPR008713">
    <property type="entry name" value="Phage_lambda_NinG"/>
</dbReference>
<evidence type="ECO:0000313" key="2">
    <source>
        <dbReference type="EMBL" id="PVX40551.1"/>
    </source>
</evidence>
<keyword evidence="1" id="KW-0175">Coiled coil</keyword>
<dbReference type="EMBL" id="QENU01000003">
    <property type="protein sequence ID" value="PVX40551.1"/>
    <property type="molecule type" value="Genomic_DNA"/>
</dbReference>
<dbReference type="OrthoDB" id="5741553at2"/>
<name>A0A2U0TAA6_9PAST</name>
<feature type="coiled-coil region" evidence="1">
    <location>
        <begin position="33"/>
        <end position="67"/>
    </location>
</feature>
<reference evidence="2 3" key="1">
    <citation type="submission" date="2018-05" db="EMBL/GenBank/DDBJ databases">
        <title>Genomic Encyclopedia of Type Strains, Phase IV (KMG-IV): sequencing the most valuable type-strain genomes for metagenomic binning, comparative biology and taxonomic classification.</title>
        <authorList>
            <person name="Goeker M."/>
        </authorList>
    </citation>
    <scope>NUCLEOTIDE SEQUENCE [LARGE SCALE GENOMIC DNA]</scope>
    <source>
        <strain evidence="2 3">DSM 22999</strain>
    </source>
</reference>
<comment type="caution">
    <text evidence="2">The sequence shown here is derived from an EMBL/GenBank/DDBJ whole genome shotgun (WGS) entry which is preliminary data.</text>
</comment>
<accession>A0A2U0TAA6</accession>
<gene>
    <name evidence="2" type="ORF">C8D76_103124</name>
</gene>